<dbReference type="PANTHER" id="PTHR15897">
    <property type="entry name" value="ANKYRIN REPEAT AND MYND DOMAIN PROTEIN 1"/>
    <property type="match status" value="1"/>
</dbReference>
<evidence type="ECO:0000256" key="2">
    <source>
        <dbReference type="ARBA" id="ARBA00022771"/>
    </source>
</evidence>
<dbReference type="GO" id="GO:0008270">
    <property type="term" value="F:zinc ion binding"/>
    <property type="evidence" value="ECO:0007669"/>
    <property type="project" value="UniProtKB-KW"/>
</dbReference>
<evidence type="ECO:0000313" key="7">
    <source>
        <dbReference type="EMBL" id="GFS05544.1"/>
    </source>
</evidence>
<organism evidence="7 8">
    <name type="scientific">Elysia marginata</name>
    <dbReference type="NCBI Taxonomy" id="1093978"/>
    <lineage>
        <taxon>Eukaryota</taxon>
        <taxon>Metazoa</taxon>
        <taxon>Spiralia</taxon>
        <taxon>Lophotrochozoa</taxon>
        <taxon>Mollusca</taxon>
        <taxon>Gastropoda</taxon>
        <taxon>Heterobranchia</taxon>
        <taxon>Euthyneura</taxon>
        <taxon>Panpulmonata</taxon>
        <taxon>Sacoglossa</taxon>
        <taxon>Placobranchoidea</taxon>
        <taxon>Plakobranchidae</taxon>
        <taxon>Elysia</taxon>
    </lineage>
</organism>
<dbReference type="Proteomes" id="UP000762676">
    <property type="component" value="Unassembled WGS sequence"/>
</dbReference>
<keyword evidence="8" id="KW-1185">Reference proteome</keyword>
<feature type="compositionally biased region" description="Basic and acidic residues" evidence="5">
    <location>
        <begin position="279"/>
        <end position="289"/>
    </location>
</feature>
<evidence type="ECO:0000256" key="5">
    <source>
        <dbReference type="SAM" id="MobiDB-lite"/>
    </source>
</evidence>
<dbReference type="Pfam" id="PF01753">
    <property type="entry name" value="zf-MYND"/>
    <property type="match status" value="1"/>
</dbReference>
<evidence type="ECO:0000259" key="6">
    <source>
        <dbReference type="PROSITE" id="PS50865"/>
    </source>
</evidence>
<sequence length="424" mass="46892">MPYHALTHAERETYNARRKLLAHVGDIMRNKAVEREKRRMMEEEKAGSRSQSPSPNFVYIGAGAKLPPGVKSKTALKAAQGQGQVKFEAPKVAGGADDLQAAVLGLGLESGRAPSAARKPLFKYCYECGRSVGVRLAACTRCKEVYYCSKACKLKAWNARHKEECIRIGGRSRSPSPKQRAASPTGASKGGSGKHEVAQRLSLSDIAESEPELNTTQGVRAVADQQESMSHEKLSSPAGESSVPGPVQTGNKLRITVSDSDHNSFRRLLKQEVPASQTDRAREHTETVKRNLNSKPKAENNPKIQSKKHSDNQDYEGRGQNKGRPTRFHKTAEITKFESFKGRDFHVKGQVVNRSELSEVTRMPIPGWRSLQQTTKLPPLKVNWSRTQDGSGKGQSERAGGKHKFRTGTPPYYKFVYVDNYSHN</sequence>
<accession>A0AAV4I8X5</accession>
<name>A0AAV4I8X5_9GAST</name>
<keyword evidence="1" id="KW-0479">Metal-binding</keyword>
<dbReference type="Gene3D" id="6.10.140.2220">
    <property type="match status" value="1"/>
</dbReference>
<feature type="compositionally biased region" description="Basic and acidic residues" evidence="5">
    <location>
        <begin position="308"/>
        <end position="319"/>
    </location>
</feature>
<proteinExistence type="predicted"/>
<feature type="domain" description="MYND-type" evidence="6">
    <location>
        <begin position="125"/>
        <end position="165"/>
    </location>
</feature>
<evidence type="ECO:0000313" key="8">
    <source>
        <dbReference type="Proteomes" id="UP000762676"/>
    </source>
</evidence>
<evidence type="ECO:0000256" key="3">
    <source>
        <dbReference type="ARBA" id="ARBA00022833"/>
    </source>
</evidence>
<feature type="region of interest" description="Disordered" evidence="5">
    <location>
        <begin position="270"/>
        <end position="329"/>
    </location>
</feature>
<dbReference type="InterPro" id="IPR002893">
    <property type="entry name" value="Znf_MYND"/>
</dbReference>
<comment type="caution">
    <text evidence="7">The sequence shown here is derived from an EMBL/GenBank/DDBJ whole genome shotgun (WGS) entry which is preliminary data.</text>
</comment>
<dbReference type="EMBL" id="BMAT01013088">
    <property type="protein sequence ID" value="GFS05544.1"/>
    <property type="molecule type" value="Genomic_DNA"/>
</dbReference>
<evidence type="ECO:0000256" key="1">
    <source>
        <dbReference type="ARBA" id="ARBA00022723"/>
    </source>
</evidence>
<feature type="region of interest" description="Disordered" evidence="5">
    <location>
        <begin position="382"/>
        <end position="406"/>
    </location>
</feature>
<evidence type="ECO:0000256" key="4">
    <source>
        <dbReference type="PROSITE-ProRule" id="PRU00134"/>
    </source>
</evidence>
<protein>
    <submittedName>
        <fullName evidence="7">Ankyrin repeat and MYND domain-containing protein 1-like</fullName>
    </submittedName>
</protein>
<dbReference type="PANTHER" id="PTHR15897:SF2">
    <property type="entry name" value="ANKYRIN REPEAT AND MYND DOMAIN-CONTAINING PROTEIN 1"/>
    <property type="match status" value="1"/>
</dbReference>
<dbReference type="PROSITE" id="PS01360">
    <property type="entry name" value="ZF_MYND_1"/>
    <property type="match status" value="1"/>
</dbReference>
<feature type="region of interest" description="Disordered" evidence="5">
    <location>
        <begin position="168"/>
        <end position="197"/>
    </location>
</feature>
<keyword evidence="2 4" id="KW-0863">Zinc-finger</keyword>
<dbReference type="AlphaFoldDB" id="A0AAV4I8X5"/>
<dbReference type="PROSITE" id="PS50865">
    <property type="entry name" value="ZF_MYND_2"/>
    <property type="match status" value="1"/>
</dbReference>
<keyword evidence="3" id="KW-0862">Zinc</keyword>
<gene>
    <name evidence="7" type="ORF">ElyMa_006523300</name>
</gene>
<dbReference type="InterPro" id="IPR053064">
    <property type="entry name" value="Ankyrin-MYND_domain-protein"/>
</dbReference>
<feature type="region of interest" description="Disordered" evidence="5">
    <location>
        <begin position="223"/>
        <end position="251"/>
    </location>
</feature>
<reference evidence="7 8" key="1">
    <citation type="journal article" date="2021" name="Elife">
        <title>Chloroplast acquisition without the gene transfer in kleptoplastic sea slugs, Plakobranchus ocellatus.</title>
        <authorList>
            <person name="Maeda T."/>
            <person name="Takahashi S."/>
            <person name="Yoshida T."/>
            <person name="Shimamura S."/>
            <person name="Takaki Y."/>
            <person name="Nagai Y."/>
            <person name="Toyoda A."/>
            <person name="Suzuki Y."/>
            <person name="Arimoto A."/>
            <person name="Ishii H."/>
            <person name="Satoh N."/>
            <person name="Nishiyama T."/>
            <person name="Hasebe M."/>
            <person name="Maruyama T."/>
            <person name="Minagawa J."/>
            <person name="Obokata J."/>
            <person name="Shigenobu S."/>
        </authorList>
    </citation>
    <scope>NUCLEOTIDE SEQUENCE [LARGE SCALE GENOMIC DNA]</scope>
</reference>
<dbReference type="SUPFAM" id="SSF144232">
    <property type="entry name" value="HIT/MYND zinc finger-like"/>
    <property type="match status" value="1"/>
</dbReference>